<accession>A0A093V1N9</accession>
<dbReference type="eggNOG" id="ENOG502SQ35">
    <property type="taxonomic scope" value="Eukaryota"/>
</dbReference>
<dbReference type="EMBL" id="JPOX01000020">
    <property type="protein sequence ID" value="KFX46085.1"/>
    <property type="molecule type" value="Genomic_DNA"/>
</dbReference>
<proteinExistence type="predicted"/>
<feature type="compositionally biased region" description="Polar residues" evidence="2">
    <location>
        <begin position="55"/>
        <end position="69"/>
    </location>
</feature>
<feature type="coiled-coil region" evidence="1">
    <location>
        <begin position="79"/>
        <end position="119"/>
    </location>
</feature>
<gene>
    <name evidence="3" type="ORF">GQ26_0200710</name>
</gene>
<evidence type="ECO:0000256" key="2">
    <source>
        <dbReference type="SAM" id="MobiDB-lite"/>
    </source>
</evidence>
<dbReference type="PANTHER" id="PTHR37012:SF7">
    <property type="entry name" value="B-ZIP TRANSCRIPTION FACTOR (EUROFUNG)-RELATED"/>
    <property type="match status" value="1"/>
</dbReference>
<evidence type="ECO:0000313" key="3">
    <source>
        <dbReference type="EMBL" id="KFX46085.1"/>
    </source>
</evidence>
<reference evidence="3" key="2">
    <citation type="journal article" date="2014" name="PLoS Genet.">
        <title>Signature gene expression reveals novel clues to the molecular mechanisms of dimorphic transition in Penicillium marneffei.</title>
        <authorList>
            <person name="Yang E."/>
            <person name="Wang G."/>
            <person name="Cai J."/>
            <person name="Woo P.C."/>
            <person name="Lau S.K."/>
            <person name="Yuen K.-Y."/>
            <person name="Chow W.-N."/>
            <person name="Lin X."/>
        </authorList>
    </citation>
    <scope>NUCLEOTIDE SEQUENCE</scope>
    <source>
        <strain evidence="3">PM1</strain>
    </source>
</reference>
<keyword evidence="1" id="KW-0175">Coiled coil</keyword>
<name>A0A093V1N9_TALMA</name>
<dbReference type="Pfam" id="PF11905">
    <property type="entry name" value="DUF3425"/>
    <property type="match status" value="1"/>
</dbReference>
<dbReference type="PANTHER" id="PTHR37012">
    <property type="entry name" value="B-ZIP TRANSCRIPTION FACTOR (EUROFUNG)-RELATED"/>
    <property type="match status" value="1"/>
</dbReference>
<sequence>MWTIFGLAPLRGWASFLNMYSVLVLYSKRHALQPPQRYQAGRPSTATAGHVTMPPRSSTDDQNNGSTTPLKPWSSGRVLSAAQRERKRLMNRASQSRRRNNLKNTLKTVESRLFQIERRCLAYLPPPTSGEYTFDDCISANSTGGADDCSTSLRDFLNDLLGSIFQINPGQVCTNEQFNQDAVIRGVVLGWDVLRKQDFVCPIWNILRRVDALLMMHASVPARLALLRGIHMMLLGRRLSDRPPPLPPWFRPRKYHAYSSESIVNDYFAWPRFRQKLITSNNPPLTNRFWFYFTRNVQFECDLSPAHTIDIDPDTGKYRLTTVFRDVTDDIHRYTMGSEFFEAYPECFEDVYACALEDG</sequence>
<feature type="region of interest" description="Disordered" evidence="2">
    <location>
        <begin position="36"/>
        <end position="77"/>
    </location>
</feature>
<organism evidence="3">
    <name type="scientific">Talaromyces marneffei PM1</name>
    <dbReference type="NCBI Taxonomy" id="1077442"/>
    <lineage>
        <taxon>Eukaryota</taxon>
        <taxon>Fungi</taxon>
        <taxon>Dikarya</taxon>
        <taxon>Ascomycota</taxon>
        <taxon>Pezizomycotina</taxon>
        <taxon>Eurotiomycetes</taxon>
        <taxon>Eurotiomycetidae</taxon>
        <taxon>Eurotiales</taxon>
        <taxon>Trichocomaceae</taxon>
        <taxon>Talaromyces</taxon>
        <taxon>Talaromyces sect. Talaromyces</taxon>
    </lineage>
</organism>
<comment type="caution">
    <text evidence="3">The sequence shown here is derived from an EMBL/GenBank/DDBJ whole genome shotgun (WGS) entry which is preliminary data.</text>
</comment>
<protein>
    <submittedName>
        <fullName evidence="3">Uncharacterized protein</fullName>
    </submittedName>
</protein>
<evidence type="ECO:0000256" key="1">
    <source>
        <dbReference type="SAM" id="Coils"/>
    </source>
</evidence>
<dbReference type="AlphaFoldDB" id="A0A093V1N9"/>
<reference key="1">
    <citation type="journal article" date="2014" name="PLoS Genet.">
        <title>Signature Gene Expression Reveals Novel Clues to the Molecular Mechanisms of Dimorphic Transition in Penicillium marneffei.</title>
        <authorList>
            <person name="Yang E."/>
            <person name="Wang G."/>
            <person name="Cai J."/>
            <person name="Woo P.C."/>
            <person name="Lau S.K."/>
            <person name="Yuen K.-Y."/>
            <person name="Chow W.-N."/>
            <person name="Lin X."/>
        </authorList>
    </citation>
    <scope>NUCLEOTIDE SEQUENCE [LARGE SCALE GENOMIC DNA]</scope>
    <source>
        <strain>PM1</strain>
    </source>
</reference>
<dbReference type="InterPro" id="IPR021833">
    <property type="entry name" value="DUF3425"/>
</dbReference>